<dbReference type="EMBL" id="CM007381">
    <property type="protein sequence ID" value="ONK81572.1"/>
    <property type="molecule type" value="Genomic_DNA"/>
</dbReference>
<name>A0A5P1FU10_ASPOF</name>
<gene>
    <name evidence="2" type="ORF">A4U43_C01F30680</name>
</gene>
<dbReference type="Gramene" id="ONK81572">
    <property type="protein sequence ID" value="ONK81572"/>
    <property type="gene ID" value="A4U43_C01F30680"/>
</dbReference>
<proteinExistence type="predicted"/>
<sequence>MKSCSNNKNPNGAWRARQRPAGVGGSDGELGAPIRSSARAATTIPEVCRISGPPAVSGEVGDSRSLSESERPAGTVTVSSELLFGAQWGRRWRFPKEAISGPRAASGGDYYGPDGEGERQV</sequence>
<evidence type="ECO:0000313" key="3">
    <source>
        <dbReference type="Proteomes" id="UP000243459"/>
    </source>
</evidence>
<dbReference type="Proteomes" id="UP000243459">
    <property type="component" value="Chromosome 1"/>
</dbReference>
<dbReference type="AlphaFoldDB" id="A0A5P1FU10"/>
<keyword evidence="3" id="KW-1185">Reference proteome</keyword>
<feature type="compositionally biased region" description="Basic and acidic residues" evidence="1">
    <location>
        <begin position="61"/>
        <end position="71"/>
    </location>
</feature>
<evidence type="ECO:0000313" key="2">
    <source>
        <dbReference type="EMBL" id="ONK81572.1"/>
    </source>
</evidence>
<feature type="region of interest" description="Disordered" evidence="1">
    <location>
        <begin position="45"/>
        <end position="75"/>
    </location>
</feature>
<protein>
    <submittedName>
        <fullName evidence="2">Uncharacterized protein</fullName>
    </submittedName>
</protein>
<feature type="compositionally biased region" description="Polar residues" evidence="1">
    <location>
        <begin position="1"/>
        <end position="10"/>
    </location>
</feature>
<reference evidence="3" key="1">
    <citation type="journal article" date="2017" name="Nat. Commun.">
        <title>The asparagus genome sheds light on the origin and evolution of a young Y chromosome.</title>
        <authorList>
            <person name="Harkess A."/>
            <person name="Zhou J."/>
            <person name="Xu C."/>
            <person name="Bowers J.E."/>
            <person name="Van der Hulst R."/>
            <person name="Ayyampalayam S."/>
            <person name="Mercati F."/>
            <person name="Riccardi P."/>
            <person name="McKain M.R."/>
            <person name="Kakrana A."/>
            <person name="Tang H."/>
            <person name="Ray J."/>
            <person name="Groenendijk J."/>
            <person name="Arikit S."/>
            <person name="Mathioni S.M."/>
            <person name="Nakano M."/>
            <person name="Shan H."/>
            <person name="Telgmann-Rauber A."/>
            <person name="Kanno A."/>
            <person name="Yue Z."/>
            <person name="Chen H."/>
            <person name="Li W."/>
            <person name="Chen Y."/>
            <person name="Xu X."/>
            <person name="Zhang Y."/>
            <person name="Luo S."/>
            <person name="Chen H."/>
            <person name="Gao J."/>
            <person name="Mao Z."/>
            <person name="Pires J.C."/>
            <person name="Luo M."/>
            <person name="Kudrna D."/>
            <person name="Wing R.A."/>
            <person name="Meyers B.C."/>
            <person name="Yi K."/>
            <person name="Kong H."/>
            <person name="Lavrijsen P."/>
            <person name="Sunseri F."/>
            <person name="Falavigna A."/>
            <person name="Ye Y."/>
            <person name="Leebens-Mack J.H."/>
            <person name="Chen G."/>
        </authorList>
    </citation>
    <scope>NUCLEOTIDE SEQUENCE [LARGE SCALE GENOMIC DNA]</scope>
    <source>
        <strain evidence="3">cv. DH0086</strain>
    </source>
</reference>
<feature type="region of interest" description="Disordered" evidence="1">
    <location>
        <begin position="95"/>
        <end position="121"/>
    </location>
</feature>
<evidence type="ECO:0000256" key="1">
    <source>
        <dbReference type="SAM" id="MobiDB-lite"/>
    </source>
</evidence>
<organism evidence="2 3">
    <name type="scientific">Asparagus officinalis</name>
    <name type="common">Garden asparagus</name>
    <dbReference type="NCBI Taxonomy" id="4686"/>
    <lineage>
        <taxon>Eukaryota</taxon>
        <taxon>Viridiplantae</taxon>
        <taxon>Streptophyta</taxon>
        <taxon>Embryophyta</taxon>
        <taxon>Tracheophyta</taxon>
        <taxon>Spermatophyta</taxon>
        <taxon>Magnoliopsida</taxon>
        <taxon>Liliopsida</taxon>
        <taxon>Asparagales</taxon>
        <taxon>Asparagaceae</taxon>
        <taxon>Asparagoideae</taxon>
        <taxon>Asparagus</taxon>
    </lineage>
</organism>
<accession>A0A5P1FU10</accession>
<feature type="region of interest" description="Disordered" evidence="1">
    <location>
        <begin position="1"/>
        <end position="33"/>
    </location>
</feature>